<dbReference type="EMBL" id="AGNL01050180">
    <property type="protein sequence ID" value="EJK44098.1"/>
    <property type="molecule type" value="Genomic_DNA"/>
</dbReference>
<organism evidence="1 2">
    <name type="scientific">Thalassiosira oceanica</name>
    <name type="common">Marine diatom</name>
    <dbReference type="NCBI Taxonomy" id="159749"/>
    <lineage>
        <taxon>Eukaryota</taxon>
        <taxon>Sar</taxon>
        <taxon>Stramenopiles</taxon>
        <taxon>Ochrophyta</taxon>
        <taxon>Bacillariophyta</taxon>
        <taxon>Coscinodiscophyceae</taxon>
        <taxon>Thalassiosirophycidae</taxon>
        <taxon>Thalassiosirales</taxon>
        <taxon>Thalassiosiraceae</taxon>
        <taxon>Thalassiosira</taxon>
    </lineage>
</organism>
<evidence type="ECO:0000313" key="1">
    <source>
        <dbReference type="EMBL" id="EJK44098.1"/>
    </source>
</evidence>
<evidence type="ECO:0000313" key="2">
    <source>
        <dbReference type="Proteomes" id="UP000266841"/>
    </source>
</evidence>
<proteinExistence type="predicted"/>
<protein>
    <submittedName>
        <fullName evidence="1">Uncharacterized protein</fullName>
    </submittedName>
</protein>
<dbReference type="AlphaFoldDB" id="K0QYF2"/>
<accession>K0QYF2</accession>
<dbReference type="Proteomes" id="UP000266841">
    <property type="component" value="Unassembled WGS sequence"/>
</dbReference>
<keyword evidence="2" id="KW-1185">Reference proteome</keyword>
<gene>
    <name evidence="1" type="ORF">THAOC_37393</name>
</gene>
<reference evidence="1 2" key="1">
    <citation type="journal article" date="2012" name="Genome Biol.">
        <title>Genome and low-iron response of an oceanic diatom adapted to chronic iron limitation.</title>
        <authorList>
            <person name="Lommer M."/>
            <person name="Specht M."/>
            <person name="Roy A.S."/>
            <person name="Kraemer L."/>
            <person name="Andreson R."/>
            <person name="Gutowska M.A."/>
            <person name="Wolf J."/>
            <person name="Bergner S.V."/>
            <person name="Schilhabel M.B."/>
            <person name="Klostermeier U.C."/>
            <person name="Beiko R.G."/>
            <person name="Rosenstiel P."/>
            <person name="Hippler M."/>
            <person name="Laroche J."/>
        </authorList>
    </citation>
    <scope>NUCLEOTIDE SEQUENCE [LARGE SCALE GENOMIC DNA]</scope>
    <source>
        <strain evidence="1 2">CCMP1005</strain>
    </source>
</reference>
<comment type="caution">
    <text evidence="1">The sequence shown here is derived from an EMBL/GenBank/DDBJ whole genome shotgun (WGS) entry which is preliminary data.</text>
</comment>
<name>K0QYF2_THAOC</name>
<sequence>MGHPFAVVYPLRLASDRVIIVGVEAVGPIQVDWNMSPLNKGSNESRAATHEKRFLKQAFECIKANHTGASVDAIYAPGLVSSRHTMHLRDSADGVVMLTDTEGDLPSC</sequence>